<accession>A0A317CDS0</accession>
<reference evidence="1 2" key="1">
    <citation type="submission" date="2018-05" db="EMBL/GenBank/DDBJ databases">
        <title>Leucothrix arctica sp. nov., isolated from Arctic seawater.</title>
        <authorList>
            <person name="Choi A."/>
            <person name="Baek K."/>
        </authorList>
    </citation>
    <scope>NUCLEOTIDE SEQUENCE [LARGE SCALE GENOMIC DNA]</scope>
    <source>
        <strain evidence="1 2">IMCC9719</strain>
    </source>
</reference>
<comment type="caution">
    <text evidence="1">The sequence shown here is derived from an EMBL/GenBank/DDBJ whole genome shotgun (WGS) entry which is preliminary data.</text>
</comment>
<gene>
    <name evidence="1" type="ORF">DKT75_16050</name>
</gene>
<organism evidence="1 2">
    <name type="scientific">Leucothrix arctica</name>
    <dbReference type="NCBI Taxonomy" id="1481894"/>
    <lineage>
        <taxon>Bacteria</taxon>
        <taxon>Pseudomonadati</taxon>
        <taxon>Pseudomonadota</taxon>
        <taxon>Gammaproteobacteria</taxon>
        <taxon>Thiotrichales</taxon>
        <taxon>Thiotrichaceae</taxon>
        <taxon>Leucothrix</taxon>
    </lineage>
</organism>
<dbReference type="RefSeq" id="WP_109824605.1">
    <property type="nucleotide sequence ID" value="NZ_QGKL01000040.1"/>
</dbReference>
<dbReference type="Proteomes" id="UP000245506">
    <property type="component" value="Unassembled WGS sequence"/>
</dbReference>
<dbReference type="OrthoDB" id="54411at2"/>
<protein>
    <submittedName>
        <fullName evidence="1">Uncharacterized protein</fullName>
    </submittedName>
</protein>
<keyword evidence="2" id="KW-1185">Reference proteome</keyword>
<proteinExistence type="predicted"/>
<dbReference type="EMBL" id="QGKL01000040">
    <property type="protein sequence ID" value="PWQ94272.1"/>
    <property type="molecule type" value="Genomic_DNA"/>
</dbReference>
<name>A0A317CDS0_9GAMM</name>
<evidence type="ECO:0000313" key="1">
    <source>
        <dbReference type="EMBL" id="PWQ94272.1"/>
    </source>
</evidence>
<evidence type="ECO:0000313" key="2">
    <source>
        <dbReference type="Proteomes" id="UP000245506"/>
    </source>
</evidence>
<dbReference type="AlphaFoldDB" id="A0A317CDS0"/>
<sequence>MIDKDKISKELDYLLASYSFRNKPQIQRLLSYLVDHAIDASDSSYDQRAIAVECLGRGDEFDPAENPVVRIEIGRLRKLLNHFYSEDSTRQLVITIPLGQYRPVVTQQAGHESENFIPSLVISPAKPESLSLLLQFETDAEECSELYLLRHQIRIGLTVHIGKLQGVRLVVALPDEEGNVKSNIDFIVRVSVGHTSSGYQLFYFVVTKSSGTVLFEEKVDLPKHYDTQDLNRLISLWGTGLLDREIGLLWAEWVSLRSHPDSNHSLRVQALVNYQRYLLKESDADLEVAFFSIYKAQSEDSDNNVINAALSELYCRIVMRGSNIVADPVVDGLLQVRTALRTNPSCTKLHLVLAFMMFFSKEYQMAEIELSFCLEKPLATFSFRFHSLILNCLMSGLDEGLNELEALCSQAGVYPKLYSVMLYLRAVLDEDHALATTLLEVLGKGYFLPTILQCLGYMKLPAKYESNGGRQQFRKDVSQHLSQVK</sequence>